<evidence type="ECO:0000259" key="1">
    <source>
        <dbReference type="Pfam" id="PF13649"/>
    </source>
</evidence>
<accession>A0A7X6MGD4</accession>
<name>A0A7X6MGD4_9ACTN</name>
<proteinExistence type="predicted"/>
<organism evidence="2 3">
    <name type="scientific">Nocardiopsis alborubida</name>
    <dbReference type="NCBI Taxonomy" id="146802"/>
    <lineage>
        <taxon>Bacteria</taxon>
        <taxon>Bacillati</taxon>
        <taxon>Actinomycetota</taxon>
        <taxon>Actinomycetes</taxon>
        <taxon>Streptosporangiales</taxon>
        <taxon>Nocardiopsidaceae</taxon>
        <taxon>Nocardiopsis</taxon>
    </lineage>
</organism>
<dbReference type="RefSeq" id="WP_061078585.1">
    <property type="nucleotide sequence ID" value="NZ_JAAXPG010000014.1"/>
</dbReference>
<keyword evidence="2" id="KW-0808">Transferase</keyword>
<evidence type="ECO:0000313" key="2">
    <source>
        <dbReference type="EMBL" id="NKY99163.1"/>
    </source>
</evidence>
<gene>
    <name evidence="2" type="ORF">HGB44_16045</name>
</gene>
<reference evidence="2 3" key="1">
    <citation type="submission" date="2020-04" db="EMBL/GenBank/DDBJ databases">
        <title>MicrobeNet Type strains.</title>
        <authorList>
            <person name="Nicholson A.C."/>
        </authorList>
    </citation>
    <scope>NUCLEOTIDE SEQUENCE [LARGE SCALE GENOMIC DNA]</scope>
    <source>
        <strain evidence="2 3">ATCC 23612</strain>
    </source>
</reference>
<dbReference type="Pfam" id="PF13649">
    <property type="entry name" value="Methyltransf_25"/>
    <property type="match status" value="1"/>
</dbReference>
<evidence type="ECO:0000313" key="3">
    <source>
        <dbReference type="Proteomes" id="UP000553209"/>
    </source>
</evidence>
<dbReference type="InterPro" id="IPR029063">
    <property type="entry name" value="SAM-dependent_MTases_sf"/>
</dbReference>
<dbReference type="Gene3D" id="3.40.50.150">
    <property type="entry name" value="Vaccinia Virus protein VP39"/>
    <property type="match status" value="1"/>
</dbReference>
<dbReference type="SUPFAM" id="SSF53335">
    <property type="entry name" value="S-adenosyl-L-methionine-dependent methyltransferases"/>
    <property type="match status" value="1"/>
</dbReference>
<keyword evidence="2" id="KW-0489">Methyltransferase</keyword>
<feature type="domain" description="Methyltransferase" evidence="1">
    <location>
        <begin position="42"/>
        <end position="139"/>
    </location>
</feature>
<dbReference type="GO" id="GO:0032259">
    <property type="term" value="P:methylation"/>
    <property type="evidence" value="ECO:0007669"/>
    <property type="project" value="UniProtKB-KW"/>
</dbReference>
<sequence>MVADYYTASAEFYEMVAARHVRTSAGPLRAALAGVAPGSGPVVEIGAGTGRITEVIAEALPSAPIIAAEPSTPMRAMLTSRVVGNDDLRRRVTISAEPAQHLRLPDRVGAVVVFGVIGHLTKDERLALWHELRAHVPPGAPIVVELMGTGSARAVPPFRMLRERIGEQTYEWWTRAEPVEGAETEVLRWETTWKVLRGDTVVRSTSDSYVWENLSIAGLAEEAGATGRLVSEPGLPGAPEIGVLTFPGPDRGR</sequence>
<dbReference type="AlphaFoldDB" id="A0A7X6MGD4"/>
<dbReference type="EMBL" id="JAAXPG010000014">
    <property type="protein sequence ID" value="NKY99163.1"/>
    <property type="molecule type" value="Genomic_DNA"/>
</dbReference>
<protein>
    <submittedName>
        <fullName evidence="2">Class I SAM-dependent methyltransferase</fullName>
    </submittedName>
</protein>
<comment type="caution">
    <text evidence="2">The sequence shown here is derived from an EMBL/GenBank/DDBJ whole genome shotgun (WGS) entry which is preliminary data.</text>
</comment>
<dbReference type="InterPro" id="IPR041698">
    <property type="entry name" value="Methyltransf_25"/>
</dbReference>
<dbReference type="Proteomes" id="UP000553209">
    <property type="component" value="Unassembled WGS sequence"/>
</dbReference>
<keyword evidence="3" id="KW-1185">Reference proteome</keyword>
<dbReference type="GO" id="GO:0008168">
    <property type="term" value="F:methyltransferase activity"/>
    <property type="evidence" value="ECO:0007669"/>
    <property type="project" value="UniProtKB-KW"/>
</dbReference>